<proteinExistence type="predicted"/>
<organism evidence="1 2">
    <name type="scientific">Synaphobranchus kaupii</name>
    <name type="common">Kaup's arrowtooth eel</name>
    <dbReference type="NCBI Taxonomy" id="118154"/>
    <lineage>
        <taxon>Eukaryota</taxon>
        <taxon>Metazoa</taxon>
        <taxon>Chordata</taxon>
        <taxon>Craniata</taxon>
        <taxon>Vertebrata</taxon>
        <taxon>Euteleostomi</taxon>
        <taxon>Actinopterygii</taxon>
        <taxon>Neopterygii</taxon>
        <taxon>Teleostei</taxon>
        <taxon>Anguilliformes</taxon>
        <taxon>Synaphobranchidae</taxon>
        <taxon>Synaphobranchus</taxon>
    </lineage>
</organism>
<dbReference type="Proteomes" id="UP001152622">
    <property type="component" value="Chromosome 3"/>
</dbReference>
<comment type="caution">
    <text evidence="1">The sequence shown here is derived from an EMBL/GenBank/DDBJ whole genome shotgun (WGS) entry which is preliminary data.</text>
</comment>
<name>A0A9Q1J482_SYNKA</name>
<evidence type="ECO:0000313" key="1">
    <source>
        <dbReference type="EMBL" id="KAJ8368985.1"/>
    </source>
</evidence>
<protein>
    <submittedName>
        <fullName evidence="1">Uncharacterized protein</fullName>
    </submittedName>
</protein>
<evidence type="ECO:0000313" key="2">
    <source>
        <dbReference type="Proteomes" id="UP001152622"/>
    </source>
</evidence>
<dbReference type="EMBL" id="JAINUF010000003">
    <property type="protein sequence ID" value="KAJ8368985.1"/>
    <property type="molecule type" value="Genomic_DNA"/>
</dbReference>
<dbReference type="AlphaFoldDB" id="A0A9Q1J482"/>
<gene>
    <name evidence="1" type="ORF">SKAU_G00090130</name>
</gene>
<sequence>MSLGHLQSWPLDSCILEREWTEPWNQAWVSPSGPGPAEFTTRFGPRWRVFRRGWLAEVQSLSPAACHAGPGHAHLEERVLKSRRRAIPSALSSLHLYF</sequence>
<reference evidence="1" key="1">
    <citation type="journal article" date="2023" name="Science">
        <title>Genome structures resolve the early diversification of teleost fishes.</title>
        <authorList>
            <person name="Parey E."/>
            <person name="Louis A."/>
            <person name="Montfort J."/>
            <person name="Bouchez O."/>
            <person name="Roques C."/>
            <person name="Iampietro C."/>
            <person name="Lluch J."/>
            <person name="Castinel A."/>
            <person name="Donnadieu C."/>
            <person name="Desvignes T."/>
            <person name="Floi Bucao C."/>
            <person name="Jouanno E."/>
            <person name="Wen M."/>
            <person name="Mejri S."/>
            <person name="Dirks R."/>
            <person name="Jansen H."/>
            <person name="Henkel C."/>
            <person name="Chen W.J."/>
            <person name="Zahm M."/>
            <person name="Cabau C."/>
            <person name="Klopp C."/>
            <person name="Thompson A.W."/>
            <person name="Robinson-Rechavi M."/>
            <person name="Braasch I."/>
            <person name="Lecointre G."/>
            <person name="Bobe J."/>
            <person name="Postlethwait J.H."/>
            <person name="Berthelot C."/>
            <person name="Roest Crollius H."/>
            <person name="Guiguen Y."/>
        </authorList>
    </citation>
    <scope>NUCLEOTIDE SEQUENCE</scope>
    <source>
        <strain evidence="1">WJC10195</strain>
    </source>
</reference>
<keyword evidence="2" id="KW-1185">Reference proteome</keyword>
<accession>A0A9Q1J482</accession>